<dbReference type="InterPro" id="IPR009078">
    <property type="entry name" value="Ferritin-like_SF"/>
</dbReference>
<gene>
    <name evidence="2" type="ORF">D2L64_03925</name>
</gene>
<dbReference type="AlphaFoldDB" id="A0A418N0T0"/>
<dbReference type="InterPro" id="IPR029447">
    <property type="entry name" value="DUF4439"/>
</dbReference>
<name>A0A418N0T0_9ACTN</name>
<evidence type="ECO:0000313" key="3">
    <source>
        <dbReference type="Proteomes" id="UP000283832"/>
    </source>
</evidence>
<feature type="domain" description="DUF4439" evidence="1">
    <location>
        <begin position="6"/>
        <end position="141"/>
    </location>
</feature>
<reference evidence="2 3" key="1">
    <citation type="submission" date="2018-08" db="EMBL/GenBank/DDBJ databases">
        <title>Jishengella sp. nov., isolated from a root of Azadirachta indica A. Juss. var. siamensis Valenton.</title>
        <authorList>
            <person name="Kuncharoen N."/>
            <person name="Tanasupawat S."/>
            <person name="Kudo T."/>
            <person name="Ohkuma M."/>
        </authorList>
    </citation>
    <scope>NUCLEOTIDE SEQUENCE [LARGE SCALE GENOMIC DNA]</scope>
    <source>
        <strain evidence="2 3">AZ1-13</strain>
    </source>
</reference>
<dbReference type="Pfam" id="PF14530">
    <property type="entry name" value="DUF4439"/>
    <property type="match status" value="1"/>
</dbReference>
<organism evidence="2 3">
    <name type="scientific">Micromonospora radicis</name>
    <dbReference type="NCBI Taxonomy" id="1894971"/>
    <lineage>
        <taxon>Bacteria</taxon>
        <taxon>Bacillati</taxon>
        <taxon>Actinomycetota</taxon>
        <taxon>Actinomycetes</taxon>
        <taxon>Micromonosporales</taxon>
        <taxon>Micromonosporaceae</taxon>
        <taxon>Micromonospora</taxon>
    </lineage>
</organism>
<dbReference type="RefSeq" id="WP_119573200.1">
    <property type="nucleotide sequence ID" value="NZ_QXEC01000002.1"/>
</dbReference>
<keyword evidence="3" id="KW-1185">Reference proteome</keyword>
<protein>
    <submittedName>
        <fullName evidence="2">DUF4439 domain-containing protein</fullName>
    </submittedName>
</protein>
<evidence type="ECO:0000313" key="2">
    <source>
        <dbReference type="EMBL" id="RIV40762.1"/>
    </source>
</evidence>
<dbReference type="EMBL" id="QXEC01000002">
    <property type="protein sequence ID" value="RIV40762.1"/>
    <property type="molecule type" value="Genomic_DNA"/>
</dbReference>
<dbReference type="InterPro" id="IPR012347">
    <property type="entry name" value="Ferritin-like"/>
</dbReference>
<dbReference type="Proteomes" id="UP000283832">
    <property type="component" value="Unassembled WGS sequence"/>
</dbReference>
<evidence type="ECO:0000259" key="1">
    <source>
        <dbReference type="Pfam" id="PF14530"/>
    </source>
</evidence>
<dbReference type="SUPFAM" id="SSF47240">
    <property type="entry name" value="Ferritin-like"/>
    <property type="match status" value="1"/>
</dbReference>
<dbReference type="Gene3D" id="1.20.1260.10">
    <property type="match status" value="1"/>
</dbReference>
<comment type="caution">
    <text evidence="2">The sequence shown here is derived from an EMBL/GenBank/DDBJ whole genome shotgun (WGS) entry which is preliminary data.</text>
</comment>
<sequence length="142" mass="15063">MNAESALAAALTAEYAAIWAYGPIGVRLAEAERKAAVEAEAAHRARRDALVVQLSTGGGTVPPDRPGYALPFPVTDRASALRLAVQVEERTAVFWRAVLPASAGAERDRALTALIDYAVRATRWRRSAGIAPLTVAFPGRPS</sequence>
<dbReference type="CDD" id="cd00657">
    <property type="entry name" value="Ferritin_like"/>
    <property type="match status" value="1"/>
</dbReference>
<proteinExistence type="predicted"/>
<dbReference type="OrthoDB" id="5192349at2"/>
<accession>A0A418N0T0</accession>